<dbReference type="Pfam" id="PF07885">
    <property type="entry name" value="Ion_trans_2"/>
    <property type="match status" value="1"/>
</dbReference>
<evidence type="ECO:0000256" key="3">
    <source>
        <dbReference type="ARBA" id="ARBA00022475"/>
    </source>
</evidence>
<feature type="compositionally biased region" description="Polar residues" evidence="8">
    <location>
        <begin position="878"/>
        <end position="904"/>
    </location>
</feature>
<comment type="catalytic activity">
    <reaction evidence="7">
        <text>K(+)(in) = K(+)(out)</text>
        <dbReference type="Rhea" id="RHEA:29463"/>
        <dbReference type="ChEBI" id="CHEBI:29103"/>
    </reaction>
</comment>
<dbReference type="Proteomes" id="UP001142055">
    <property type="component" value="Chromosome 2"/>
</dbReference>
<feature type="compositionally biased region" description="Low complexity" evidence="8">
    <location>
        <begin position="84"/>
        <end position="98"/>
    </location>
</feature>
<dbReference type="AlphaFoldDB" id="A0A9Q0M832"/>
<feature type="transmembrane region" description="Helical" evidence="9">
    <location>
        <begin position="230"/>
        <end position="252"/>
    </location>
</feature>
<sequence>MSRIERKLRLIKPRALYVRRRRNSADTMLMSSLAATDALVSGLNHQQDDNDQPTLEQENNNNNNSGTNNIKARSSTDDQTLIPSSSSTTSSMETSSATNRNRARPPPPIPIPPPPSIRTVNSNPCGSASHLEPPPTPTHSKSVIVNLSISGANLDHDKRRLSKLLREVNEMREIRDRHDSYASEQSLEANILKGEAFELKRINKIQRSKQLLFKYKVYDFLKRPASFGAMVYHVFAFILVAASLILSVYPALENHIGKAMGFRLSSTISRTSWKVGFHQISRTFDRSFGHYTFSSLTINISHDGHEVFAFRAFRGFHRFFQLLQVIALKRQLRPWQLFWSVLYDQREQLLIIFYLEIVLLCLLSYLGFLVEHEANENLENIADAMWWAVVTLTTVGYGDKTPITWLGKVISGCFILFGVAVFALPAGIIGAGLALKLEEVERSRQRRLKKEGAAKLIQRAWKCYRANHAYFELSAFFRHQPGDLFKVRVYDKITKAFIAMIQFHVAKSNFKELTRPVDLRSVIESYKYGQMDVFSRLKQLNSALDLIITRMTMAENERIVAMNQLAKKLQEMETISGVDDERMESPNLDRSNLGLRYLDLVHIPPMPQTSTHPSTIPLRSRPHSAHSHYNAHHSSPHVHQQPQLTHQTNHQQQQRQQPNYYSSTYRHNSQNSQTNPFNHNDHTIPTIDEDISNDNNLDENSSHVIKDYDLEVLREIVKPECGIWNHHMLFGSFRSLNDHESLKSPNDVVDDIKKWARKLDPEKEKQLATKLDELSTVLSNGDDFISFIHSFDELFASSVAIILLFLVIVGVFILLLVIIPVLWFNDQNSKRLMRQERKNERNERRRMKREARLKAVQNCMNRDISIPSSTSTTKSKTGQTNEISTSATPSTNIVQTSLNRPSAS</sequence>
<feature type="transmembrane region" description="Helical" evidence="9">
    <location>
        <begin position="380"/>
        <end position="397"/>
    </location>
</feature>
<proteinExistence type="predicted"/>
<dbReference type="InterPro" id="IPR013099">
    <property type="entry name" value="K_chnl_dom"/>
</dbReference>
<evidence type="ECO:0000259" key="10">
    <source>
        <dbReference type="Pfam" id="PF03520"/>
    </source>
</evidence>
<feature type="compositionally biased region" description="Polar residues" evidence="8">
    <location>
        <begin position="70"/>
        <end position="83"/>
    </location>
</feature>
<feature type="transmembrane region" description="Helical" evidence="9">
    <location>
        <begin position="794"/>
        <end position="824"/>
    </location>
</feature>
<dbReference type="GO" id="GO:0005249">
    <property type="term" value="F:voltage-gated potassium channel activity"/>
    <property type="evidence" value="ECO:0007669"/>
    <property type="project" value="InterPro"/>
</dbReference>
<feature type="compositionally biased region" description="Pro residues" evidence="8">
    <location>
        <begin position="104"/>
        <end position="116"/>
    </location>
</feature>
<keyword evidence="9" id="KW-0812">Transmembrane</keyword>
<dbReference type="GO" id="GO:0008076">
    <property type="term" value="C:voltage-gated potassium channel complex"/>
    <property type="evidence" value="ECO:0007669"/>
    <property type="project" value="TreeGrafter"/>
</dbReference>
<dbReference type="EMBL" id="JAPWDV010000002">
    <property type="protein sequence ID" value="KAJ6220634.1"/>
    <property type="molecule type" value="Genomic_DNA"/>
</dbReference>
<evidence type="ECO:0000313" key="13">
    <source>
        <dbReference type="Proteomes" id="UP001142055"/>
    </source>
</evidence>
<evidence type="ECO:0000256" key="2">
    <source>
        <dbReference type="ARBA" id="ARBA00022448"/>
    </source>
</evidence>
<keyword evidence="13" id="KW-1185">Reference proteome</keyword>
<dbReference type="PRINTS" id="PR00169">
    <property type="entry name" value="KCHANNEL"/>
</dbReference>
<keyword evidence="4" id="KW-0630">Potassium</keyword>
<evidence type="ECO:0000313" key="12">
    <source>
        <dbReference type="EMBL" id="KAJ6220634.1"/>
    </source>
</evidence>
<feature type="compositionally biased region" description="Basic residues" evidence="8">
    <location>
        <begin position="620"/>
        <end position="636"/>
    </location>
</feature>
<reference evidence="12" key="1">
    <citation type="submission" date="2022-12" db="EMBL/GenBank/DDBJ databases">
        <title>Genome assemblies of Blomia tropicalis.</title>
        <authorList>
            <person name="Cui Y."/>
        </authorList>
    </citation>
    <scope>NUCLEOTIDE SEQUENCE</scope>
    <source>
        <tissue evidence="12">Adult mites</tissue>
    </source>
</reference>
<evidence type="ECO:0000256" key="7">
    <source>
        <dbReference type="ARBA" id="ARBA00034430"/>
    </source>
</evidence>
<evidence type="ECO:0000256" key="4">
    <source>
        <dbReference type="ARBA" id="ARBA00022958"/>
    </source>
</evidence>
<dbReference type="PANTHER" id="PTHR47735:SF9">
    <property type="entry name" value="POTASSIUM VOLTAGE-GATED CHANNEL SUBFAMILY KQT MEMBER 4-LIKE ISOFORM X1"/>
    <property type="match status" value="1"/>
</dbReference>
<dbReference type="InterPro" id="IPR013821">
    <property type="entry name" value="K_chnl_volt-dep_KCNQ_C"/>
</dbReference>
<feature type="region of interest" description="Disordered" evidence="8">
    <location>
        <begin position="604"/>
        <end position="695"/>
    </location>
</feature>
<keyword evidence="9" id="KW-1133">Transmembrane helix</keyword>
<evidence type="ECO:0000256" key="5">
    <source>
        <dbReference type="ARBA" id="ARBA00023065"/>
    </source>
</evidence>
<name>A0A9Q0M832_BLOTA</name>
<organism evidence="12 13">
    <name type="scientific">Blomia tropicalis</name>
    <name type="common">Mite</name>
    <dbReference type="NCBI Taxonomy" id="40697"/>
    <lineage>
        <taxon>Eukaryota</taxon>
        <taxon>Metazoa</taxon>
        <taxon>Ecdysozoa</taxon>
        <taxon>Arthropoda</taxon>
        <taxon>Chelicerata</taxon>
        <taxon>Arachnida</taxon>
        <taxon>Acari</taxon>
        <taxon>Acariformes</taxon>
        <taxon>Sarcoptiformes</taxon>
        <taxon>Astigmata</taxon>
        <taxon>Glycyphagoidea</taxon>
        <taxon>Echimyopodidae</taxon>
        <taxon>Blomia</taxon>
    </lineage>
</organism>
<feature type="transmembrane region" description="Helical" evidence="9">
    <location>
        <begin position="349"/>
        <end position="368"/>
    </location>
</feature>
<evidence type="ECO:0000256" key="9">
    <source>
        <dbReference type="SAM" id="Phobius"/>
    </source>
</evidence>
<feature type="domain" description="Potassium channel" evidence="11">
    <location>
        <begin position="361"/>
        <end position="430"/>
    </location>
</feature>
<feature type="domain" description="Potassium channel voltage dependent KCNQ C-terminal" evidence="10">
    <location>
        <begin position="498"/>
        <end position="560"/>
    </location>
</feature>
<accession>A0A9Q0M832</accession>
<feature type="compositionally biased region" description="Low complexity" evidence="8">
    <location>
        <begin position="637"/>
        <end position="659"/>
    </location>
</feature>
<feature type="region of interest" description="Disordered" evidence="8">
    <location>
        <begin position="864"/>
        <end position="904"/>
    </location>
</feature>
<feature type="transmembrane region" description="Helical" evidence="9">
    <location>
        <begin position="409"/>
        <end position="435"/>
    </location>
</feature>
<evidence type="ECO:0000259" key="11">
    <source>
        <dbReference type="Pfam" id="PF07885"/>
    </source>
</evidence>
<comment type="subcellular location">
    <subcellularLocation>
        <location evidence="1">Cell membrane</location>
        <topology evidence="1">Multi-pass membrane protein</topology>
    </subcellularLocation>
</comment>
<dbReference type="PANTHER" id="PTHR47735">
    <property type="entry name" value="POTASSIUM VOLTAGE-GATED CHANNEL SUBFAMILY KQT MEMBER 4"/>
    <property type="match status" value="1"/>
</dbReference>
<feature type="compositionally biased region" description="Low complexity" evidence="8">
    <location>
        <begin position="868"/>
        <end position="877"/>
    </location>
</feature>
<keyword evidence="2" id="KW-0813">Transport</keyword>
<gene>
    <name evidence="12" type="ORF">RDWZM_006446</name>
</gene>
<dbReference type="InterPro" id="IPR003937">
    <property type="entry name" value="K_chnl_volt-dep_KCNQ"/>
</dbReference>
<keyword evidence="5" id="KW-0406">Ion transport</keyword>
<dbReference type="Gene3D" id="6.10.140.1910">
    <property type="match status" value="1"/>
</dbReference>
<dbReference type="SUPFAM" id="SSF81324">
    <property type="entry name" value="Voltage-gated potassium channels"/>
    <property type="match status" value="1"/>
</dbReference>
<keyword evidence="3" id="KW-1003">Cell membrane</keyword>
<protein>
    <submittedName>
        <fullName evidence="12">Uncharacterized protein</fullName>
    </submittedName>
</protein>
<evidence type="ECO:0000256" key="6">
    <source>
        <dbReference type="ARBA" id="ARBA00023303"/>
    </source>
</evidence>
<feature type="compositionally biased region" description="Polar residues" evidence="8">
    <location>
        <begin position="660"/>
        <end position="678"/>
    </location>
</feature>
<feature type="region of interest" description="Disordered" evidence="8">
    <location>
        <begin position="44"/>
        <end position="141"/>
    </location>
</feature>
<keyword evidence="6" id="KW-0407">Ion channel</keyword>
<evidence type="ECO:0000256" key="1">
    <source>
        <dbReference type="ARBA" id="ARBA00004651"/>
    </source>
</evidence>
<comment type="caution">
    <text evidence="12">The sequence shown here is derived from an EMBL/GenBank/DDBJ whole genome shotgun (WGS) entry which is preliminary data.</text>
</comment>
<keyword evidence="9" id="KW-0472">Membrane</keyword>
<dbReference type="Pfam" id="PF03520">
    <property type="entry name" value="KCNQ_channel"/>
    <property type="match status" value="1"/>
</dbReference>
<evidence type="ECO:0000256" key="8">
    <source>
        <dbReference type="SAM" id="MobiDB-lite"/>
    </source>
</evidence>
<feature type="compositionally biased region" description="Low complexity" evidence="8">
    <location>
        <begin position="59"/>
        <end position="69"/>
    </location>
</feature>
<dbReference type="Gene3D" id="1.10.287.70">
    <property type="match status" value="1"/>
</dbReference>